<evidence type="ECO:0000313" key="2">
    <source>
        <dbReference type="Proteomes" id="UP000618986"/>
    </source>
</evidence>
<name>A0ABR6M4X8_MICEC</name>
<organism evidence="1 2">
    <name type="scientific">Micromonospora echinospora</name>
    <name type="common">Micromonospora purpurea</name>
    <dbReference type="NCBI Taxonomy" id="1877"/>
    <lineage>
        <taxon>Bacteria</taxon>
        <taxon>Bacillati</taxon>
        <taxon>Actinomycetota</taxon>
        <taxon>Actinomycetes</taxon>
        <taxon>Micromonosporales</taxon>
        <taxon>Micromonosporaceae</taxon>
        <taxon>Micromonospora</taxon>
    </lineage>
</organism>
<protein>
    <submittedName>
        <fullName evidence="1">Uncharacterized protein</fullName>
    </submittedName>
</protein>
<proteinExistence type="predicted"/>
<evidence type="ECO:0000313" key="1">
    <source>
        <dbReference type="EMBL" id="MBB5110439.1"/>
    </source>
</evidence>
<comment type="caution">
    <text evidence="1">The sequence shown here is derived from an EMBL/GenBank/DDBJ whole genome shotgun (WGS) entry which is preliminary data.</text>
</comment>
<dbReference type="GeneID" id="300290883"/>
<gene>
    <name evidence="1" type="ORF">FHU28_000278</name>
</gene>
<dbReference type="Proteomes" id="UP000618986">
    <property type="component" value="Unassembled WGS sequence"/>
</dbReference>
<keyword evidence="2" id="KW-1185">Reference proteome</keyword>
<reference evidence="1 2" key="1">
    <citation type="submission" date="2020-08" db="EMBL/GenBank/DDBJ databases">
        <title>Sequencing the genomes of 1000 actinobacteria strains.</title>
        <authorList>
            <person name="Klenk H.-P."/>
        </authorList>
    </citation>
    <scope>NUCLEOTIDE SEQUENCE [LARGE SCALE GENOMIC DNA]</scope>
    <source>
        <strain evidence="1 2">DSM 43036</strain>
    </source>
</reference>
<dbReference type="RefSeq" id="WP_184680075.1">
    <property type="nucleotide sequence ID" value="NZ_JACHJC010000001.1"/>
</dbReference>
<accession>A0ABR6M4X8</accession>
<dbReference type="EMBL" id="JACHJC010000001">
    <property type="protein sequence ID" value="MBB5110439.1"/>
    <property type="molecule type" value="Genomic_DNA"/>
</dbReference>
<sequence>MAEGLRGVHAYWRVPGWRPRAYRQLAAATWLLSVLSWRRHAGPVELYADAPTTDWLAGLGWLDLYDRTTPLDDTGLDHRYDRSACFALPKLLALARFPDAVLVDTDAYLLAPLRLTGPGSHFAHLEVGDGDFYAGLRGLCNPAGVDLPDAPGLVGNTALFRAADRALADRISATGLAFLDGNPATPGRDPHLHMTVAEQVLATDLTMRAGRPVTSIFAARWSTRSLRWLSPPPAFGHLWNLKRGGGAEQIVEVFTMIRRILVSDYGVAPGQLRVALEQA</sequence>